<proteinExistence type="predicted"/>
<gene>
    <name evidence="1" type="ORF">CWC05_03510</name>
</gene>
<dbReference type="AlphaFoldDB" id="A0A5S3Z8D2"/>
<protein>
    <submittedName>
        <fullName evidence="1">Uncharacterized protein</fullName>
    </submittedName>
</protein>
<name>A0A5S3Z8D2_9GAMM</name>
<evidence type="ECO:0000313" key="2">
    <source>
        <dbReference type="Proteomes" id="UP000305874"/>
    </source>
</evidence>
<reference evidence="1 2" key="1">
    <citation type="submission" date="2017-12" db="EMBL/GenBank/DDBJ databases">
        <authorList>
            <person name="Paulsen S."/>
            <person name="Gram L.K."/>
        </authorList>
    </citation>
    <scope>NUCLEOTIDE SEQUENCE [LARGE SCALE GENOMIC DNA]</scope>
    <source>
        <strain evidence="1 2">S2897</strain>
    </source>
</reference>
<dbReference type="Proteomes" id="UP000305874">
    <property type="component" value="Unassembled WGS sequence"/>
</dbReference>
<dbReference type="EMBL" id="PNCG01000002">
    <property type="protein sequence ID" value="TMP88509.1"/>
    <property type="molecule type" value="Genomic_DNA"/>
</dbReference>
<evidence type="ECO:0000313" key="1">
    <source>
        <dbReference type="EMBL" id="TMP88509.1"/>
    </source>
</evidence>
<comment type="caution">
    <text evidence="1">The sequence shown here is derived from an EMBL/GenBank/DDBJ whole genome shotgun (WGS) entry which is preliminary data.</text>
</comment>
<sequence>MRLLIRLAPGSVQPQLPDEPHYFSEQSVVTIDGHQYLYAYYHGGKYVHSDYDVDAYLASMSPKAIPYVPIKEIAVTGDTVERGKGGIWWLAQNSTFELRGVAALPDSEMIVIIERIIDGEQVIDDIRARAVIADNTITVRGQFSQSGNYIISASRLNKGLESIEAPFRLAFETVEFDAYVA</sequence>
<accession>A0A5S3Z8D2</accession>
<dbReference type="RefSeq" id="WP_138547382.1">
    <property type="nucleotide sequence ID" value="NZ_PNCG01000002.1"/>
</dbReference>
<reference evidence="2" key="2">
    <citation type="submission" date="2019-06" db="EMBL/GenBank/DDBJ databases">
        <title>Co-occurence of chitin degradation, pigmentation and bioactivity in marine Pseudoalteromonas.</title>
        <authorList>
            <person name="Sonnenschein E.C."/>
            <person name="Bech P.K."/>
        </authorList>
    </citation>
    <scope>NUCLEOTIDE SEQUENCE [LARGE SCALE GENOMIC DNA]</scope>
    <source>
        <strain evidence="2">S2897</strain>
    </source>
</reference>
<organism evidence="1 2">
    <name type="scientific">Pseudoalteromonas ruthenica</name>
    <dbReference type="NCBI Taxonomy" id="151081"/>
    <lineage>
        <taxon>Bacteria</taxon>
        <taxon>Pseudomonadati</taxon>
        <taxon>Pseudomonadota</taxon>
        <taxon>Gammaproteobacteria</taxon>
        <taxon>Alteromonadales</taxon>
        <taxon>Pseudoalteromonadaceae</taxon>
        <taxon>Pseudoalteromonas</taxon>
    </lineage>
</organism>